<reference evidence="2" key="1">
    <citation type="submission" date="2013-10" db="EMBL/GenBank/DDBJ databases">
        <title>Genome sequencing of Onchocerca volvulus.</title>
        <authorList>
            <person name="Cotton J."/>
            <person name="Tsai J."/>
            <person name="Stanley E."/>
            <person name="Tracey A."/>
            <person name="Holroyd N."/>
            <person name="Lustigman S."/>
            <person name="Berriman M."/>
        </authorList>
    </citation>
    <scope>NUCLEOTIDE SEQUENCE</scope>
</reference>
<evidence type="ECO:0000313" key="2">
    <source>
        <dbReference type="Proteomes" id="UP000024404"/>
    </source>
</evidence>
<reference evidence="1" key="2">
    <citation type="submission" date="2022-06" db="UniProtKB">
        <authorList>
            <consortium name="EnsemblMetazoa"/>
        </authorList>
    </citation>
    <scope>IDENTIFICATION</scope>
</reference>
<organism evidence="1 2">
    <name type="scientific">Onchocerca volvulus</name>
    <dbReference type="NCBI Taxonomy" id="6282"/>
    <lineage>
        <taxon>Eukaryota</taxon>
        <taxon>Metazoa</taxon>
        <taxon>Ecdysozoa</taxon>
        <taxon>Nematoda</taxon>
        <taxon>Chromadorea</taxon>
        <taxon>Rhabditida</taxon>
        <taxon>Spirurina</taxon>
        <taxon>Spiruromorpha</taxon>
        <taxon>Filarioidea</taxon>
        <taxon>Onchocercidae</taxon>
        <taxon>Onchocerca</taxon>
    </lineage>
</organism>
<dbReference type="AlphaFoldDB" id="A0A8R1TML4"/>
<protein>
    <submittedName>
        <fullName evidence="1">Uncharacterized protein</fullName>
    </submittedName>
</protein>
<keyword evidence="2" id="KW-1185">Reference proteome</keyword>
<dbReference type="EMBL" id="CMVM020000510">
    <property type="status" value="NOT_ANNOTATED_CDS"/>
    <property type="molecule type" value="Genomic_DNA"/>
</dbReference>
<evidence type="ECO:0000313" key="1">
    <source>
        <dbReference type="EnsemblMetazoa" id="OVOC12542.1"/>
    </source>
</evidence>
<accession>A0A8R1TML4</accession>
<dbReference type="EMBL" id="CMVM020000511">
    <property type="status" value="NOT_ANNOTATED_CDS"/>
    <property type="molecule type" value="Genomic_DNA"/>
</dbReference>
<proteinExistence type="predicted"/>
<name>A0A8R1TML4_ONCVO</name>
<dbReference type="EnsemblMetazoa" id="OVOC12542.1">
    <property type="protein sequence ID" value="OVOC12542.1"/>
    <property type="gene ID" value="WBGene00249351"/>
</dbReference>
<sequence length="137" mass="15693">MSLSLHPNQSCSSKITDEPCKTFISQFGSMLRYSCPFYFAPLKVKNIRNKLRSKDASIAMNATYYVFFIRYGIHDMEYDTDMLNSTLRIAARQMINKDKCNAINRYIQVEKQAESTTSYTPQACPIDGYKSKVASIL</sequence>
<dbReference type="Proteomes" id="UP000024404">
    <property type="component" value="Unassembled WGS sequence"/>
</dbReference>